<evidence type="ECO:0000313" key="4">
    <source>
        <dbReference type="Proteomes" id="UP001214441"/>
    </source>
</evidence>
<evidence type="ECO:0000259" key="2">
    <source>
        <dbReference type="PROSITE" id="PS50943"/>
    </source>
</evidence>
<protein>
    <submittedName>
        <fullName evidence="3">Helix-turn-helix transcriptional regulator</fullName>
    </submittedName>
</protein>
<dbReference type="PROSITE" id="PS50943">
    <property type="entry name" value="HTH_CROC1"/>
    <property type="match status" value="1"/>
</dbReference>
<organism evidence="3 4">
    <name type="scientific">Streptomyces iconiensis</name>
    <dbReference type="NCBI Taxonomy" id="1384038"/>
    <lineage>
        <taxon>Bacteria</taxon>
        <taxon>Bacillati</taxon>
        <taxon>Actinomycetota</taxon>
        <taxon>Actinomycetes</taxon>
        <taxon>Kitasatosporales</taxon>
        <taxon>Streptomycetaceae</taxon>
        <taxon>Streptomyces</taxon>
    </lineage>
</organism>
<feature type="region of interest" description="Disordered" evidence="1">
    <location>
        <begin position="1"/>
        <end position="23"/>
    </location>
</feature>
<dbReference type="InterPro" id="IPR041413">
    <property type="entry name" value="MLTR_LBD"/>
</dbReference>
<name>A0ABT6ZYH4_9ACTN</name>
<dbReference type="RefSeq" id="WP_274046145.1">
    <property type="nucleotide sequence ID" value="NZ_JANCPR020000018.1"/>
</dbReference>
<keyword evidence="4" id="KW-1185">Reference proteome</keyword>
<dbReference type="Gene3D" id="3.30.450.180">
    <property type="match status" value="1"/>
</dbReference>
<sequence>MTTGSREATTSSRSAAEESAHSAVKESMGIGSFLRTRRADLAPETLGLAPTLNRRRVPGLRREEVAQLAGISVDYYIRIEQGRAVGISEPVLDALARALRLTDDERTYLGNLADPSFPAGTLSPPVVRPQMQWVLDAMDPVTPAYIVGPGLDYLAWNRVGARFAYDLDALAPERRNAALLVFLHPDSRALHPEWDAVAAETVAALRAETGRHPCHPRVKAVTAELLNRSAEFSALWEAQQVRETMSGTKRVRHPGVGDIEVAYETFALTTDESQMLCVYTVEPDSPSQAALSRLAAPDRTHGVAESA</sequence>
<dbReference type="Gene3D" id="1.10.260.40">
    <property type="entry name" value="lambda repressor-like DNA-binding domains"/>
    <property type="match status" value="1"/>
</dbReference>
<dbReference type="Proteomes" id="UP001214441">
    <property type="component" value="Unassembled WGS sequence"/>
</dbReference>
<dbReference type="SMART" id="SM00530">
    <property type="entry name" value="HTH_XRE"/>
    <property type="match status" value="1"/>
</dbReference>
<gene>
    <name evidence="3" type="ORF">NMN56_019510</name>
</gene>
<proteinExistence type="predicted"/>
<dbReference type="PANTHER" id="PTHR35010">
    <property type="entry name" value="BLL4672 PROTEIN-RELATED"/>
    <property type="match status" value="1"/>
</dbReference>
<evidence type="ECO:0000256" key="1">
    <source>
        <dbReference type="SAM" id="MobiDB-lite"/>
    </source>
</evidence>
<dbReference type="CDD" id="cd00093">
    <property type="entry name" value="HTH_XRE"/>
    <property type="match status" value="1"/>
</dbReference>
<feature type="compositionally biased region" description="Low complexity" evidence="1">
    <location>
        <begin position="1"/>
        <end position="14"/>
    </location>
</feature>
<dbReference type="Pfam" id="PF13560">
    <property type="entry name" value="HTH_31"/>
    <property type="match status" value="1"/>
</dbReference>
<dbReference type="SUPFAM" id="SSF47413">
    <property type="entry name" value="lambda repressor-like DNA-binding domains"/>
    <property type="match status" value="1"/>
</dbReference>
<comment type="caution">
    <text evidence="3">The sequence shown here is derived from an EMBL/GenBank/DDBJ whole genome shotgun (WGS) entry which is preliminary data.</text>
</comment>
<dbReference type="PANTHER" id="PTHR35010:SF2">
    <property type="entry name" value="BLL4672 PROTEIN"/>
    <property type="match status" value="1"/>
</dbReference>
<dbReference type="InterPro" id="IPR010982">
    <property type="entry name" value="Lambda_DNA-bd_dom_sf"/>
</dbReference>
<accession>A0ABT6ZYH4</accession>
<evidence type="ECO:0000313" key="3">
    <source>
        <dbReference type="EMBL" id="MDJ1134119.1"/>
    </source>
</evidence>
<reference evidence="3 4" key="1">
    <citation type="submission" date="2023-05" db="EMBL/GenBank/DDBJ databases">
        <title>Streptantibioticus silvisoli sp. nov., acidotolerant actinomycetes 1 from pine litter.</title>
        <authorList>
            <person name="Swiecimska M."/>
            <person name="Golinska P."/>
            <person name="Sangal V."/>
            <person name="Wachnowicz B."/>
            <person name="Goodfellow M."/>
        </authorList>
    </citation>
    <scope>NUCLEOTIDE SEQUENCE [LARGE SCALE GENOMIC DNA]</scope>
    <source>
        <strain evidence="3 4">DSM 42109</strain>
    </source>
</reference>
<dbReference type="EMBL" id="JANCPR020000018">
    <property type="protein sequence ID" value="MDJ1134119.1"/>
    <property type="molecule type" value="Genomic_DNA"/>
</dbReference>
<dbReference type="Pfam" id="PF17765">
    <property type="entry name" value="MLTR_LBD"/>
    <property type="match status" value="1"/>
</dbReference>
<dbReference type="InterPro" id="IPR001387">
    <property type="entry name" value="Cro/C1-type_HTH"/>
</dbReference>
<feature type="domain" description="HTH cro/C1-type" evidence="2">
    <location>
        <begin position="59"/>
        <end position="106"/>
    </location>
</feature>